<evidence type="ECO:0000313" key="5">
    <source>
        <dbReference type="Proteomes" id="UP000282106"/>
    </source>
</evidence>
<dbReference type="SUPFAM" id="SSF52172">
    <property type="entry name" value="CheY-like"/>
    <property type="match status" value="1"/>
</dbReference>
<organism evidence="4 5">
    <name type="scientific">Stagnimonas aquatica</name>
    <dbReference type="NCBI Taxonomy" id="2689987"/>
    <lineage>
        <taxon>Bacteria</taxon>
        <taxon>Pseudomonadati</taxon>
        <taxon>Pseudomonadota</taxon>
        <taxon>Gammaproteobacteria</taxon>
        <taxon>Nevskiales</taxon>
        <taxon>Nevskiaceae</taxon>
        <taxon>Stagnimonas</taxon>
    </lineage>
</organism>
<dbReference type="PROSITE" id="PS50110">
    <property type="entry name" value="RESPONSE_REGULATORY"/>
    <property type="match status" value="1"/>
</dbReference>
<dbReference type="InParanoid" id="A0A3N0VLK5"/>
<dbReference type="InterPro" id="IPR035919">
    <property type="entry name" value="EAL_sf"/>
</dbReference>
<dbReference type="GO" id="GO:0000160">
    <property type="term" value="P:phosphorelay signal transduction system"/>
    <property type="evidence" value="ECO:0007669"/>
    <property type="project" value="InterPro"/>
</dbReference>
<comment type="caution">
    <text evidence="4">The sequence shown here is derived from an EMBL/GenBank/DDBJ whole genome shotgun (WGS) entry which is preliminary data.</text>
</comment>
<feature type="domain" description="Response regulatory" evidence="2">
    <location>
        <begin position="6"/>
        <end position="125"/>
    </location>
</feature>
<dbReference type="AlphaFoldDB" id="A0A3N0VLK5"/>
<feature type="domain" description="EAL" evidence="3">
    <location>
        <begin position="139"/>
        <end position="392"/>
    </location>
</feature>
<dbReference type="Pfam" id="PF00563">
    <property type="entry name" value="EAL"/>
    <property type="match status" value="1"/>
</dbReference>
<reference evidence="4 5" key="1">
    <citation type="submission" date="2018-10" db="EMBL/GenBank/DDBJ databases">
        <authorList>
            <person name="Chen W.-M."/>
        </authorList>
    </citation>
    <scope>NUCLEOTIDE SEQUENCE [LARGE SCALE GENOMIC DNA]</scope>
    <source>
        <strain evidence="4 5">THS-13</strain>
    </source>
</reference>
<protein>
    <submittedName>
        <fullName evidence="4">EAL domain-containing protein</fullName>
    </submittedName>
</protein>
<dbReference type="PANTHER" id="PTHR33121:SF79">
    <property type="entry name" value="CYCLIC DI-GMP PHOSPHODIESTERASE PDED-RELATED"/>
    <property type="match status" value="1"/>
</dbReference>
<dbReference type="GO" id="GO:0071111">
    <property type="term" value="F:cyclic-guanylate-specific phosphodiesterase activity"/>
    <property type="evidence" value="ECO:0007669"/>
    <property type="project" value="InterPro"/>
</dbReference>
<dbReference type="Gene3D" id="3.40.50.2300">
    <property type="match status" value="1"/>
</dbReference>
<dbReference type="Proteomes" id="UP000282106">
    <property type="component" value="Unassembled WGS sequence"/>
</dbReference>
<sequence>MAALDAVLVVDDDEFVLSVVSRMLAKQAARVLTASDGQAARRMLGETRFELVVCDLKMPGLDGIELLRDFAELQAGAALILMSSADAKTLRAAEQLAQARQLRILGSLQKPVTSTALEQLIAHMAEPARAPAAAAAVSGEVSLAELRAGLAADEIEVYMQPKLGLRSGRLAGAEALARWRRPDGRLLLPGAFVPLAERSGLADVLTQQVVRRALAAQQAWRAEGLDIPVSVNLPIDSLDHLDLPEQLSAELARHGTAPDRLILEITESGVLRDLARSLDVVTRLRLRGYRLSIDDFGTGYSSLEQLQRFPFSELKIDRAFVHGAAQDPRRRSIAESSIRLARDLQLKTCAEGVETEADYELMRELGCELVQGYYVARAMPPQELPRWALAREAVLRG</sequence>
<feature type="modified residue" description="4-aspartylphosphate" evidence="1">
    <location>
        <position position="55"/>
    </location>
</feature>
<dbReference type="SMART" id="SM00052">
    <property type="entry name" value="EAL"/>
    <property type="match status" value="1"/>
</dbReference>
<evidence type="ECO:0000313" key="4">
    <source>
        <dbReference type="EMBL" id="ROH93632.1"/>
    </source>
</evidence>
<dbReference type="InterPro" id="IPR050706">
    <property type="entry name" value="Cyclic-di-GMP_PDE-like"/>
</dbReference>
<gene>
    <name evidence="4" type="ORF">ED208_03675</name>
</gene>
<dbReference type="RefSeq" id="WP_123210487.1">
    <property type="nucleotide sequence ID" value="NZ_RJVO01000001.1"/>
</dbReference>
<dbReference type="CDD" id="cd01948">
    <property type="entry name" value="EAL"/>
    <property type="match status" value="1"/>
</dbReference>
<keyword evidence="1" id="KW-0597">Phosphoprotein</keyword>
<evidence type="ECO:0000259" key="3">
    <source>
        <dbReference type="PROSITE" id="PS50883"/>
    </source>
</evidence>
<dbReference type="PROSITE" id="PS50883">
    <property type="entry name" value="EAL"/>
    <property type="match status" value="1"/>
</dbReference>
<dbReference type="InterPro" id="IPR011006">
    <property type="entry name" value="CheY-like_superfamily"/>
</dbReference>
<keyword evidence="5" id="KW-1185">Reference proteome</keyword>
<dbReference type="InterPro" id="IPR001633">
    <property type="entry name" value="EAL_dom"/>
</dbReference>
<name>A0A3N0VLK5_9GAMM</name>
<dbReference type="InterPro" id="IPR001789">
    <property type="entry name" value="Sig_transdc_resp-reg_receiver"/>
</dbReference>
<dbReference type="SMART" id="SM00448">
    <property type="entry name" value="REC"/>
    <property type="match status" value="1"/>
</dbReference>
<accession>A0A3N0VLK5</accession>
<proteinExistence type="predicted"/>
<dbReference type="SUPFAM" id="SSF141868">
    <property type="entry name" value="EAL domain-like"/>
    <property type="match status" value="1"/>
</dbReference>
<dbReference type="PANTHER" id="PTHR33121">
    <property type="entry name" value="CYCLIC DI-GMP PHOSPHODIESTERASE PDEF"/>
    <property type="match status" value="1"/>
</dbReference>
<dbReference type="Pfam" id="PF00072">
    <property type="entry name" value="Response_reg"/>
    <property type="match status" value="1"/>
</dbReference>
<evidence type="ECO:0000256" key="1">
    <source>
        <dbReference type="PROSITE-ProRule" id="PRU00169"/>
    </source>
</evidence>
<dbReference type="Gene3D" id="3.20.20.450">
    <property type="entry name" value="EAL domain"/>
    <property type="match status" value="1"/>
</dbReference>
<dbReference type="EMBL" id="RJVO01000001">
    <property type="protein sequence ID" value="ROH93632.1"/>
    <property type="molecule type" value="Genomic_DNA"/>
</dbReference>
<evidence type="ECO:0000259" key="2">
    <source>
        <dbReference type="PROSITE" id="PS50110"/>
    </source>
</evidence>